<comment type="caution">
    <text evidence="1">The sequence shown here is derived from an EMBL/GenBank/DDBJ whole genome shotgun (WGS) entry which is preliminary data.</text>
</comment>
<dbReference type="Proteomes" id="UP000031668">
    <property type="component" value="Unassembled WGS sequence"/>
</dbReference>
<gene>
    <name evidence="1" type="ORF">RF11_15830</name>
</gene>
<dbReference type="InterPro" id="IPR004000">
    <property type="entry name" value="Actin"/>
</dbReference>
<dbReference type="SUPFAM" id="SSF53067">
    <property type="entry name" value="Actin-like ATPase domain"/>
    <property type="match status" value="2"/>
</dbReference>
<sequence length="274" mass="31005">MESPKGNVAHVDVFDIKFVIDCGTIHLKTTSSYKFDPIFEDLRKYTDNFPHTKVSPIDQFKNAIETNCFLHLYDRQVVLIIPIFVTAIKLQSISQYLFDQHNVRSILPLYDCLAALFPLGVSTGLVIDFGYGFTHVSPVNFYVPILKAAKVTSTATKTLFKSISAYFREMLNKLVEKGLNMPKFTSSDEIILNNMLYFNDAQMAEYLPTLGLENGLDFPSILKEFLFYNSDIDYSVTETILESLLDCPIDSRKLLASNLVVTGGIASIPYLRYL</sequence>
<reference evidence="1 2" key="1">
    <citation type="journal article" date="2014" name="Genome Biol. Evol.">
        <title>The genome of the myxosporean Thelohanellus kitauei shows adaptations to nutrient acquisition within its fish host.</title>
        <authorList>
            <person name="Yang Y."/>
            <person name="Xiong J."/>
            <person name="Zhou Z."/>
            <person name="Huo F."/>
            <person name="Miao W."/>
            <person name="Ran C."/>
            <person name="Liu Y."/>
            <person name="Zhang J."/>
            <person name="Feng J."/>
            <person name="Wang M."/>
            <person name="Wang M."/>
            <person name="Wang L."/>
            <person name="Yao B."/>
        </authorList>
    </citation>
    <scope>NUCLEOTIDE SEQUENCE [LARGE SCALE GENOMIC DNA]</scope>
    <source>
        <strain evidence="1">Wuqing</strain>
    </source>
</reference>
<dbReference type="PANTHER" id="PTHR11937">
    <property type="entry name" value="ACTIN"/>
    <property type="match status" value="1"/>
</dbReference>
<evidence type="ECO:0000313" key="1">
    <source>
        <dbReference type="EMBL" id="KII60442.1"/>
    </source>
</evidence>
<protein>
    <submittedName>
        <fullName evidence="1">Actin</fullName>
    </submittedName>
</protein>
<dbReference type="AlphaFoldDB" id="A0A0C2IUB3"/>
<evidence type="ECO:0000313" key="2">
    <source>
        <dbReference type="Proteomes" id="UP000031668"/>
    </source>
</evidence>
<dbReference type="EMBL" id="JWZT01005619">
    <property type="protein sequence ID" value="KII60442.1"/>
    <property type="molecule type" value="Genomic_DNA"/>
</dbReference>
<dbReference type="Gene3D" id="3.30.420.40">
    <property type="match status" value="2"/>
</dbReference>
<dbReference type="InterPro" id="IPR043129">
    <property type="entry name" value="ATPase_NBD"/>
</dbReference>
<keyword evidence="2" id="KW-1185">Reference proteome</keyword>
<dbReference type="OrthoDB" id="337660at2759"/>
<accession>A0A0C2IUB3</accession>
<name>A0A0C2IUB3_THEKT</name>
<organism evidence="1 2">
    <name type="scientific">Thelohanellus kitauei</name>
    <name type="common">Myxosporean</name>
    <dbReference type="NCBI Taxonomy" id="669202"/>
    <lineage>
        <taxon>Eukaryota</taxon>
        <taxon>Metazoa</taxon>
        <taxon>Cnidaria</taxon>
        <taxon>Myxozoa</taxon>
        <taxon>Myxosporea</taxon>
        <taxon>Bivalvulida</taxon>
        <taxon>Platysporina</taxon>
        <taxon>Myxobolidae</taxon>
        <taxon>Thelohanellus</taxon>
    </lineage>
</organism>
<proteinExistence type="predicted"/>
<dbReference type="Pfam" id="PF00022">
    <property type="entry name" value="Actin"/>
    <property type="match status" value="1"/>
</dbReference>